<evidence type="ECO:0000259" key="1">
    <source>
        <dbReference type="PROSITE" id="PS51186"/>
    </source>
</evidence>
<dbReference type="Gene3D" id="3.40.630.30">
    <property type="match status" value="1"/>
</dbReference>
<dbReference type="GO" id="GO:0016747">
    <property type="term" value="F:acyltransferase activity, transferring groups other than amino-acyl groups"/>
    <property type="evidence" value="ECO:0007669"/>
    <property type="project" value="InterPro"/>
</dbReference>
<dbReference type="EMBL" id="BGPR01008920">
    <property type="protein sequence ID" value="GBN36907.1"/>
    <property type="molecule type" value="Genomic_DNA"/>
</dbReference>
<sequence length="357" mass="40692">MFTAQGQKHMTLGDVSKCKASRYEIRGENGEWLKGAFCFLHIPGTNSCAVHILGRQTVQTFIMVRYTIRPFRPEDSPDIIKVALRSTYQYSKESLESWIKHDPEEIIVAVLDAGKIIGLCATVIHNEEVAFAGAFCVLEEYRHLDVGDKLYNRNFKHVEDRNLGLNCTADKVMIYKNRGFKVIEESWSILEYEYLGPLNTEVLSDILPAGIELKEFEDSYLEAIYAYDRMLVGYNRREIVKDNCKEPSTKTLVAFKRGICVGYGSVKINIFDAARVGPLYCNDQNVGEVMFKRLLEQMPNTKGLAMSTISNNLIANGCVKRMGIPLHDNLLRLYTKEKMYVNTSKIFAHFDVDFSPF</sequence>
<dbReference type="Gene3D" id="3.40.630.90">
    <property type="match status" value="1"/>
</dbReference>
<dbReference type="CDD" id="cd04301">
    <property type="entry name" value="NAT_SF"/>
    <property type="match status" value="1"/>
</dbReference>
<name>A0A4Y2NFM3_ARAVE</name>
<reference evidence="2 3" key="1">
    <citation type="journal article" date="2019" name="Sci. Rep.">
        <title>Orb-weaving spider Araneus ventricosus genome elucidates the spidroin gene catalogue.</title>
        <authorList>
            <person name="Kono N."/>
            <person name="Nakamura H."/>
            <person name="Ohtoshi R."/>
            <person name="Moran D.A.P."/>
            <person name="Shinohara A."/>
            <person name="Yoshida Y."/>
            <person name="Fujiwara M."/>
            <person name="Mori M."/>
            <person name="Tomita M."/>
            <person name="Arakawa K."/>
        </authorList>
    </citation>
    <scope>NUCLEOTIDE SEQUENCE [LARGE SCALE GENOMIC DNA]</scope>
</reference>
<dbReference type="InterPro" id="IPR000182">
    <property type="entry name" value="GNAT_dom"/>
</dbReference>
<dbReference type="OrthoDB" id="6481813at2759"/>
<feature type="domain" description="N-acetyltransferase" evidence="1">
    <location>
        <begin position="66"/>
        <end position="210"/>
    </location>
</feature>
<protein>
    <recommendedName>
        <fullName evidence="1">N-acetyltransferase domain-containing protein</fullName>
    </recommendedName>
</protein>
<dbReference type="PROSITE" id="PS51186">
    <property type="entry name" value="GNAT"/>
    <property type="match status" value="1"/>
</dbReference>
<dbReference type="Pfam" id="PF00583">
    <property type="entry name" value="Acetyltransf_1"/>
    <property type="match status" value="1"/>
</dbReference>
<comment type="caution">
    <text evidence="2">The sequence shown here is derived from an EMBL/GenBank/DDBJ whole genome shotgun (WGS) entry which is preliminary data.</text>
</comment>
<dbReference type="Proteomes" id="UP000499080">
    <property type="component" value="Unassembled WGS sequence"/>
</dbReference>
<accession>A0A4Y2NFM3</accession>
<dbReference type="SUPFAM" id="SSF55729">
    <property type="entry name" value="Acyl-CoA N-acyltransferases (Nat)"/>
    <property type="match status" value="1"/>
</dbReference>
<dbReference type="PANTHER" id="PTHR47237">
    <property type="entry name" value="SLL0310 PROTEIN"/>
    <property type="match status" value="1"/>
</dbReference>
<evidence type="ECO:0000313" key="3">
    <source>
        <dbReference type="Proteomes" id="UP000499080"/>
    </source>
</evidence>
<organism evidence="2 3">
    <name type="scientific">Araneus ventricosus</name>
    <name type="common">Orbweaver spider</name>
    <name type="synonym">Epeira ventricosa</name>
    <dbReference type="NCBI Taxonomy" id="182803"/>
    <lineage>
        <taxon>Eukaryota</taxon>
        <taxon>Metazoa</taxon>
        <taxon>Ecdysozoa</taxon>
        <taxon>Arthropoda</taxon>
        <taxon>Chelicerata</taxon>
        <taxon>Arachnida</taxon>
        <taxon>Araneae</taxon>
        <taxon>Araneomorphae</taxon>
        <taxon>Entelegynae</taxon>
        <taxon>Araneoidea</taxon>
        <taxon>Araneidae</taxon>
        <taxon>Araneus</taxon>
    </lineage>
</organism>
<evidence type="ECO:0000313" key="2">
    <source>
        <dbReference type="EMBL" id="GBN36907.1"/>
    </source>
</evidence>
<dbReference type="AlphaFoldDB" id="A0A4Y2NFM3"/>
<dbReference type="InterPro" id="IPR041496">
    <property type="entry name" value="YitH/HolE_GNAT"/>
</dbReference>
<gene>
    <name evidence="2" type="ORF">AVEN_32701_1</name>
</gene>
<proteinExistence type="predicted"/>
<keyword evidence="3" id="KW-1185">Reference proteome</keyword>
<dbReference type="Pfam" id="PF18014">
    <property type="entry name" value="Acetyltransf_18"/>
    <property type="match status" value="1"/>
</dbReference>
<dbReference type="PANTHER" id="PTHR47237:SF1">
    <property type="entry name" value="SLL0310 PROTEIN"/>
    <property type="match status" value="1"/>
</dbReference>
<dbReference type="InterPro" id="IPR016181">
    <property type="entry name" value="Acyl_CoA_acyltransferase"/>
</dbReference>
<dbReference type="InterPro" id="IPR052729">
    <property type="entry name" value="Acyl/Acetyltrans_Enzymes"/>
</dbReference>